<keyword evidence="3" id="KW-1185">Reference proteome</keyword>
<dbReference type="AlphaFoldDB" id="A0A081C0I0"/>
<dbReference type="EMBL" id="DF820466">
    <property type="protein sequence ID" value="GAK58085.1"/>
    <property type="molecule type" value="Genomic_DNA"/>
</dbReference>
<reference evidence="2" key="1">
    <citation type="journal article" date="2015" name="PeerJ">
        <title>First genomic representation of candidate bacterial phylum KSB3 points to enhanced environmental sensing as a trigger of wastewater bulking.</title>
        <authorList>
            <person name="Sekiguchi Y."/>
            <person name="Ohashi A."/>
            <person name="Parks D.H."/>
            <person name="Yamauchi T."/>
            <person name="Tyson G.W."/>
            <person name="Hugenholtz P."/>
        </authorList>
    </citation>
    <scope>NUCLEOTIDE SEQUENCE [LARGE SCALE GENOMIC DNA]</scope>
</reference>
<protein>
    <submittedName>
        <fullName evidence="2">Uncharacterized protein</fullName>
    </submittedName>
</protein>
<sequence>MVALGLKIRRVCPPLPSPRSAAARGGGTRGGEEGTRFLSQGWLAPWATRFRPVGA</sequence>
<feature type="region of interest" description="Disordered" evidence="1">
    <location>
        <begin position="15"/>
        <end position="35"/>
    </location>
</feature>
<evidence type="ECO:0000313" key="2">
    <source>
        <dbReference type="EMBL" id="GAK58085.1"/>
    </source>
</evidence>
<proteinExistence type="predicted"/>
<gene>
    <name evidence="2" type="ORF">U27_05058</name>
</gene>
<evidence type="ECO:0000256" key="1">
    <source>
        <dbReference type="SAM" id="MobiDB-lite"/>
    </source>
</evidence>
<organism evidence="2">
    <name type="scientific">Vecturithrix granuli</name>
    <dbReference type="NCBI Taxonomy" id="1499967"/>
    <lineage>
        <taxon>Bacteria</taxon>
        <taxon>Candidatus Moduliflexota</taxon>
        <taxon>Candidatus Vecturitrichia</taxon>
        <taxon>Candidatus Vecturitrichales</taxon>
        <taxon>Candidatus Vecturitrichaceae</taxon>
        <taxon>Candidatus Vecturithrix</taxon>
    </lineage>
</organism>
<name>A0A081C0I0_VECG1</name>
<dbReference type="STRING" id="1499967.U27_05058"/>
<dbReference type="Proteomes" id="UP000030661">
    <property type="component" value="Unassembled WGS sequence"/>
</dbReference>
<evidence type="ECO:0000313" key="3">
    <source>
        <dbReference type="Proteomes" id="UP000030661"/>
    </source>
</evidence>
<dbReference type="HOGENOM" id="CLU_3022693_0_0_0"/>
<accession>A0A081C0I0</accession>